<dbReference type="Proteomes" id="UP000007266">
    <property type="component" value="Linkage group 8"/>
</dbReference>
<dbReference type="SMART" id="SM00587">
    <property type="entry name" value="CHK"/>
    <property type="match status" value="1"/>
</dbReference>
<evidence type="ECO:0000259" key="1">
    <source>
        <dbReference type="SMART" id="SM00587"/>
    </source>
</evidence>
<reference evidence="2 3" key="2">
    <citation type="journal article" date="2010" name="Nucleic Acids Res.">
        <title>BeetleBase in 2010: revisions to provide comprehensive genomic information for Tribolium castaneum.</title>
        <authorList>
            <person name="Kim H.S."/>
            <person name="Murphy T."/>
            <person name="Xia J."/>
            <person name="Caragea D."/>
            <person name="Park Y."/>
            <person name="Beeman R.W."/>
            <person name="Lorenzen M.D."/>
            <person name="Butcher S."/>
            <person name="Manak J.R."/>
            <person name="Brown S.J."/>
        </authorList>
    </citation>
    <scope>GENOME REANNOTATION</scope>
    <source>
        <strain evidence="2 3">Georgia GA2</strain>
    </source>
</reference>
<dbReference type="EMBL" id="KQ971361">
    <property type="protein sequence ID" value="EFA05154.1"/>
    <property type="molecule type" value="Genomic_DNA"/>
</dbReference>
<proteinExistence type="predicted"/>
<dbReference type="KEGG" id="tca:655368"/>
<protein>
    <recommendedName>
        <fullName evidence="1">CHK kinase-like domain-containing protein</fullName>
    </recommendedName>
</protein>
<dbReference type="HOGENOM" id="CLU_010718_6_3_1"/>
<accession>D2A4Z9</accession>
<dbReference type="InParanoid" id="D2A4Z9"/>
<reference evidence="2 3" key="1">
    <citation type="journal article" date="2008" name="Nature">
        <title>The genome of the model beetle and pest Tribolium castaneum.</title>
        <authorList>
            <consortium name="Tribolium Genome Sequencing Consortium"/>
            <person name="Richards S."/>
            <person name="Gibbs R.A."/>
            <person name="Weinstock G.M."/>
            <person name="Brown S.J."/>
            <person name="Denell R."/>
            <person name="Beeman R.W."/>
            <person name="Gibbs R."/>
            <person name="Beeman R.W."/>
            <person name="Brown S.J."/>
            <person name="Bucher G."/>
            <person name="Friedrich M."/>
            <person name="Grimmelikhuijzen C.J."/>
            <person name="Klingler M."/>
            <person name="Lorenzen M."/>
            <person name="Richards S."/>
            <person name="Roth S."/>
            <person name="Schroder R."/>
            <person name="Tautz D."/>
            <person name="Zdobnov E.M."/>
            <person name="Muzny D."/>
            <person name="Gibbs R.A."/>
            <person name="Weinstock G.M."/>
            <person name="Attaway T."/>
            <person name="Bell S."/>
            <person name="Buhay C.J."/>
            <person name="Chandrabose M.N."/>
            <person name="Chavez D."/>
            <person name="Clerk-Blankenburg K.P."/>
            <person name="Cree A."/>
            <person name="Dao M."/>
            <person name="Davis C."/>
            <person name="Chacko J."/>
            <person name="Dinh H."/>
            <person name="Dugan-Rocha S."/>
            <person name="Fowler G."/>
            <person name="Garner T.T."/>
            <person name="Garnes J."/>
            <person name="Gnirke A."/>
            <person name="Hawes A."/>
            <person name="Hernandez J."/>
            <person name="Hines S."/>
            <person name="Holder M."/>
            <person name="Hume J."/>
            <person name="Jhangiani S.N."/>
            <person name="Joshi V."/>
            <person name="Khan Z.M."/>
            <person name="Jackson L."/>
            <person name="Kovar C."/>
            <person name="Kowis A."/>
            <person name="Lee S."/>
            <person name="Lewis L.R."/>
            <person name="Margolis J."/>
            <person name="Morgan M."/>
            <person name="Nazareth L.V."/>
            <person name="Nguyen N."/>
            <person name="Okwuonu G."/>
            <person name="Parker D."/>
            <person name="Richards S."/>
            <person name="Ruiz S.J."/>
            <person name="Santibanez J."/>
            <person name="Savard J."/>
            <person name="Scherer S.E."/>
            <person name="Schneider B."/>
            <person name="Sodergren E."/>
            <person name="Tautz D."/>
            <person name="Vattahil S."/>
            <person name="Villasana D."/>
            <person name="White C.S."/>
            <person name="Wright R."/>
            <person name="Park Y."/>
            <person name="Beeman R.W."/>
            <person name="Lord J."/>
            <person name="Oppert B."/>
            <person name="Lorenzen M."/>
            <person name="Brown S."/>
            <person name="Wang L."/>
            <person name="Savard J."/>
            <person name="Tautz D."/>
            <person name="Richards S."/>
            <person name="Weinstock G."/>
            <person name="Gibbs R.A."/>
            <person name="Liu Y."/>
            <person name="Worley K."/>
            <person name="Weinstock G."/>
            <person name="Elsik C.G."/>
            <person name="Reese J.T."/>
            <person name="Elhaik E."/>
            <person name="Landan G."/>
            <person name="Graur D."/>
            <person name="Arensburger P."/>
            <person name="Atkinson P."/>
            <person name="Beeman R.W."/>
            <person name="Beidler J."/>
            <person name="Brown S.J."/>
            <person name="Demuth J.P."/>
            <person name="Drury D.W."/>
            <person name="Du Y.Z."/>
            <person name="Fujiwara H."/>
            <person name="Lorenzen M."/>
            <person name="Maselli V."/>
            <person name="Osanai M."/>
            <person name="Park Y."/>
            <person name="Robertson H.M."/>
            <person name="Tu Z."/>
            <person name="Wang J.J."/>
            <person name="Wang S."/>
            <person name="Richards S."/>
            <person name="Song H."/>
            <person name="Zhang L."/>
            <person name="Sodergren E."/>
            <person name="Werner D."/>
            <person name="Stanke M."/>
            <person name="Morgenstern B."/>
            <person name="Solovyev V."/>
            <person name="Kosarev P."/>
            <person name="Brown G."/>
            <person name="Chen H.C."/>
            <person name="Ermolaeva O."/>
            <person name="Hlavina W."/>
            <person name="Kapustin Y."/>
            <person name="Kiryutin B."/>
            <person name="Kitts P."/>
            <person name="Maglott D."/>
            <person name="Pruitt K."/>
            <person name="Sapojnikov V."/>
            <person name="Souvorov A."/>
            <person name="Mackey A.J."/>
            <person name="Waterhouse R.M."/>
            <person name="Wyder S."/>
            <person name="Zdobnov E.M."/>
            <person name="Zdobnov E.M."/>
            <person name="Wyder S."/>
            <person name="Kriventseva E.V."/>
            <person name="Kadowaki T."/>
            <person name="Bork P."/>
            <person name="Aranda M."/>
            <person name="Bao R."/>
            <person name="Beermann A."/>
            <person name="Berns N."/>
            <person name="Bolognesi R."/>
            <person name="Bonneton F."/>
            <person name="Bopp D."/>
            <person name="Brown S.J."/>
            <person name="Bucher G."/>
            <person name="Butts T."/>
            <person name="Chaumot A."/>
            <person name="Denell R.E."/>
            <person name="Ferrier D.E."/>
            <person name="Friedrich M."/>
            <person name="Gordon C.M."/>
            <person name="Jindra M."/>
            <person name="Klingler M."/>
            <person name="Lan Q."/>
            <person name="Lattorff H.M."/>
            <person name="Laudet V."/>
            <person name="von Levetsow C."/>
            <person name="Liu Z."/>
            <person name="Lutz R."/>
            <person name="Lynch J.A."/>
            <person name="da Fonseca R.N."/>
            <person name="Posnien N."/>
            <person name="Reuter R."/>
            <person name="Roth S."/>
            <person name="Savard J."/>
            <person name="Schinko J.B."/>
            <person name="Schmitt C."/>
            <person name="Schoppmeier M."/>
            <person name="Schroder R."/>
            <person name="Shippy T.D."/>
            <person name="Simonnet F."/>
            <person name="Marques-Souza H."/>
            <person name="Tautz D."/>
            <person name="Tomoyasu Y."/>
            <person name="Trauner J."/>
            <person name="Van der Zee M."/>
            <person name="Vervoort M."/>
            <person name="Wittkopp N."/>
            <person name="Wimmer E.A."/>
            <person name="Yang X."/>
            <person name="Jones A.K."/>
            <person name="Sattelle D.B."/>
            <person name="Ebert P.R."/>
            <person name="Nelson D."/>
            <person name="Scott J.G."/>
            <person name="Beeman R.W."/>
            <person name="Muthukrishnan S."/>
            <person name="Kramer K.J."/>
            <person name="Arakane Y."/>
            <person name="Beeman R.W."/>
            <person name="Zhu Q."/>
            <person name="Hogenkamp D."/>
            <person name="Dixit R."/>
            <person name="Oppert B."/>
            <person name="Jiang H."/>
            <person name="Zou Z."/>
            <person name="Marshall J."/>
            <person name="Elpidina E."/>
            <person name="Vinokurov K."/>
            <person name="Oppert C."/>
            <person name="Zou Z."/>
            <person name="Evans J."/>
            <person name="Lu Z."/>
            <person name="Zhao P."/>
            <person name="Sumathipala N."/>
            <person name="Altincicek B."/>
            <person name="Vilcinskas A."/>
            <person name="Williams M."/>
            <person name="Hultmark D."/>
            <person name="Hetru C."/>
            <person name="Jiang H."/>
            <person name="Grimmelikhuijzen C.J."/>
            <person name="Hauser F."/>
            <person name="Cazzamali G."/>
            <person name="Williamson M."/>
            <person name="Park Y."/>
            <person name="Li B."/>
            <person name="Tanaka Y."/>
            <person name="Predel R."/>
            <person name="Neupert S."/>
            <person name="Schachtner J."/>
            <person name="Verleyen P."/>
            <person name="Raible F."/>
            <person name="Bork P."/>
            <person name="Friedrich M."/>
            <person name="Walden K.K."/>
            <person name="Robertson H.M."/>
            <person name="Angeli S."/>
            <person name="Foret S."/>
            <person name="Bucher G."/>
            <person name="Schuetz S."/>
            <person name="Maleszka R."/>
            <person name="Wimmer E.A."/>
            <person name="Beeman R.W."/>
            <person name="Lorenzen M."/>
            <person name="Tomoyasu Y."/>
            <person name="Miller S.C."/>
            <person name="Grossmann D."/>
            <person name="Bucher G."/>
        </authorList>
    </citation>
    <scope>NUCLEOTIDE SEQUENCE [LARGE SCALE GENOMIC DNA]</scope>
    <source>
        <strain evidence="2 3">Georgia GA2</strain>
    </source>
</reference>
<dbReference type="OrthoDB" id="191037at2759"/>
<name>D2A4Z9_TRICA</name>
<gene>
    <name evidence="2" type="primary">AUGUSTUS-3.0.2_15272</name>
    <name evidence="2" type="ORF">TcasGA2_TC015272</name>
</gene>
<dbReference type="InterPro" id="IPR011009">
    <property type="entry name" value="Kinase-like_dom_sf"/>
</dbReference>
<dbReference type="SUPFAM" id="SSF56112">
    <property type="entry name" value="Protein kinase-like (PK-like)"/>
    <property type="match status" value="1"/>
</dbReference>
<organism evidence="2 3">
    <name type="scientific">Tribolium castaneum</name>
    <name type="common">Red flour beetle</name>
    <dbReference type="NCBI Taxonomy" id="7070"/>
    <lineage>
        <taxon>Eukaryota</taxon>
        <taxon>Metazoa</taxon>
        <taxon>Ecdysozoa</taxon>
        <taxon>Arthropoda</taxon>
        <taxon>Hexapoda</taxon>
        <taxon>Insecta</taxon>
        <taxon>Pterygota</taxon>
        <taxon>Neoptera</taxon>
        <taxon>Endopterygota</taxon>
        <taxon>Coleoptera</taxon>
        <taxon>Polyphaga</taxon>
        <taxon>Cucujiformia</taxon>
        <taxon>Tenebrionidae</taxon>
        <taxon>Tenebrionidae incertae sedis</taxon>
        <taxon>Tribolium</taxon>
    </lineage>
</organism>
<dbReference type="PANTHER" id="PTHR11012">
    <property type="entry name" value="PROTEIN KINASE-LIKE DOMAIN-CONTAINING"/>
    <property type="match status" value="1"/>
</dbReference>
<evidence type="ECO:0000313" key="3">
    <source>
        <dbReference type="Proteomes" id="UP000007266"/>
    </source>
</evidence>
<dbReference type="eggNOG" id="ENOG502SM2X">
    <property type="taxonomic scope" value="Eukaryota"/>
</dbReference>
<dbReference type="InterPro" id="IPR004119">
    <property type="entry name" value="EcKL"/>
</dbReference>
<dbReference type="OMA" id="SDFWINN"/>
<dbReference type="PANTHER" id="PTHR11012:SF55">
    <property type="entry name" value="BHLH DOMAIN-CONTAINING PROTEIN"/>
    <property type="match status" value="1"/>
</dbReference>
<dbReference type="Pfam" id="PF02958">
    <property type="entry name" value="EcKL"/>
    <property type="match status" value="1"/>
</dbReference>
<dbReference type="Gene3D" id="3.90.1200.10">
    <property type="match status" value="1"/>
</dbReference>
<keyword evidence="3" id="KW-1185">Reference proteome</keyword>
<feature type="domain" description="CHK kinase-like" evidence="1">
    <location>
        <begin position="131"/>
        <end position="314"/>
    </location>
</feature>
<dbReference type="PhylomeDB" id="D2A4Z9"/>
<dbReference type="AlphaFoldDB" id="D2A4Z9"/>
<evidence type="ECO:0000313" key="2">
    <source>
        <dbReference type="EMBL" id="EFA05154.1"/>
    </source>
</evidence>
<dbReference type="InterPro" id="IPR015897">
    <property type="entry name" value="CHK_kinase-like"/>
</dbReference>
<sequence>MDVQSIPFLSEVVPLDPSSSIQEHKVRRLTAAGENYGSLMLSVDITVKSPEGTREINAVAKMVPPNEYIQKVFNTQVTFRNEIAFYREIVPTLRRFQQEQGMANAIDFFPKYLGSRLNRDNSDRVDSDGILLLENLKMAGYANLERTVGFDLEVAKVVVKDLAHLHAVPLGLKLQKPDVFEKKVKKYLSPFHPDDDEKIVEKMCNLVCSLDTCQKYHERAKSALWKMRDRNTTIREPFATLVHDDCWVNNTMVKIQPGEVPKNKFVDFQICNYGSPAKDLLFLLFSSVQNDVIRSECDNLIRLYHGTFVDVLRQLKCDTEPFSFEKFEQEIKFEALNTQFGHVVFMLTPIFAPKGSVKELDEFSPEAFAEMVGSFASDLHKEKLALVVNEFGKRNWI</sequence>